<dbReference type="SUPFAM" id="SSF69593">
    <property type="entry name" value="Glycerol-3-phosphate (1)-acyltransferase"/>
    <property type="match status" value="1"/>
</dbReference>
<keyword evidence="3" id="KW-0808">Transferase</keyword>
<reference evidence="3 4" key="1">
    <citation type="submission" date="2018-11" db="EMBL/GenBank/DDBJ databases">
        <title>Draft genome analysis of Rheinheimera mesophila isolated from an industrial waste site.</title>
        <authorList>
            <person name="Yu Q."/>
            <person name="Qi Y."/>
            <person name="Zhang H."/>
            <person name="Lu Y."/>
            <person name="Pu J."/>
        </authorList>
    </citation>
    <scope>NUCLEOTIDE SEQUENCE [LARGE SCALE GENOMIC DNA]</scope>
    <source>
        <strain evidence="3 4">IITR13</strain>
    </source>
</reference>
<keyword evidence="1" id="KW-0812">Transmembrane</keyword>
<dbReference type="PANTHER" id="PTHR10983">
    <property type="entry name" value="1-ACYLGLYCEROL-3-PHOSPHATE ACYLTRANSFERASE-RELATED"/>
    <property type="match status" value="1"/>
</dbReference>
<evidence type="ECO:0000313" key="4">
    <source>
        <dbReference type="Proteomes" id="UP000276260"/>
    </source>
</evidence>
<dbReference type="Proteomes" id="UP000276260">
    <property type="component" value="Unassembled WGS sequence"/>
</dbReference>
<feature type="domain" description="Phospholipid/glycerol acyltransferase" evidence="2">
    <location>
        <begin position="88"/>
        <end position="230"/>
    </location>
</feature>
<organism evidence="3 4">
    <name type="scientific">Rheinheimera mesophila</name>
    <dbReference type="NCBI Taxonomy" id="1547515"/>
    <lineage>
        <taxon>Bacteria</taxon>
        <taxon>Pseudomonadati</taxon>
        <taxon>Pseudomonadota</taxon>
        <taxon>Gammaproteobacteria</taxon>
        <taxon>Chromatiales</taxon>
        <taxon>Chromatiaceae</taxon>
        <taxon>Rheinheimera</taxon>
    </lineage>
</organism>
<proteinExistence type="predicted"/>
<keyword evidence="4" id="KW-1185">Reference proteome</keyword>
<dbReference type="PANTHER" id="PTHR10983:SF16">
    <property type="entry name" value="LYSOCARDIOLIPIN ACYLTRANSFERASE 1"/>
    <property type="match status" value="1"/>
</dbReference>
<dbReference type="NCBIfam" id="NF010621">
    <property type="entry name" value="PRK14014.1"/>
    <property type="match status" value="1"/>
</dbReference>
<comment type="caution">
    <text evidence="3">The sequence shown here is derived from an EMBL/GenBank/DDBJ whole genome shotgun (WGS) entry which is preliminary data.</text>
</comment>
<accession>A0A3P3QM08</accession>
<evidence type="ECO:0000259" key="2">
    <source>
        <dbReference type="SMART" id="SM00563"/>
    </source>
</evidence>
<dbReference type="RefSeq" id="WP_046521416.1">
    <property type="nucleotide sequence ID" value="NZ_LAVS01000096.1"/>
</dbReference>
<dbReference type="AlphaFoldDB" id="A0A3P3QM08"/>
<evidence type="ECO:0000256" key="1">
    <source>
        <dbReference type="SAM" id="Phobius"/>
    </source>
</evidence>
<keyword evidence="1" id="KW-1133">Transmembrane helix</keyword>
<feature type="transmembrane region" description="Helical" evidence="1">
    <location>
        <begin position="46"/>
        <end position="64"/>
    </location>
</feature>
<sequence length="297" mass="34842">MLHFLPAPIRGSLSFLLYFINTIFWAIPILLLALVKLPPVKIWQTWITYLLDFCATSWISLNNLTTRIFTRIRWDIKGIDNLSVKDWYLVLANHQSWVDILVLQKVFNHKAPFLKFFLKKELIYVPVIGLCWWALDFPFMQRLTAKQLAEKPELKGTDIETTRKACEKFRYKPVSVMNFLEGTRFTQHKHDKQQSPFTHLLKPKAGGISFVLNAMGEHLHKLLDVTICYPKGIPSFWDYISGKVQHIKVRVRVLPIDSVLIGDYEDPLFKQKFQLWVNQLWSDKDLLLTELKQGERS</sequence>
<evidence type="ECO:0000313" key="3">
    <source>
        <dbReference type="EMBL" id="RRJ21449.1"/>
    </source>
</evidence>
<keyword evidence="3" id="KW-0012">Acyltransferase</keyword>
<keyword evidence="1" id="KW-0472">Membrane</keyword>
<protein>
    <submittedName>
        <fullName evidence="3">Acyltransferase</fullName>
    </submittedName>
</protein>
<gene>
    <name evidence="3" type="ORF">EIK76_11285</name>
</gene>
<dbReference type="Pfam" id="PF01553">
    <property type="entry name" value="Acyltransferase"/>
    <property type="match status" value="1"/>
</dbReference>
<dbReference type="SMART" id="SM00563">
    <property type="entry name" value="PlsC"/>
    <property type="match status" value="1"/>
</dbReference>
<dbReference type="GO" id="GO:0016746">
    <property type="term" value="F:acyltransferase activity"/>
    <property type="evidence" value="ECO:0007669"/>
    <property type="project" value="UniProtKB-KW"/>
</dbReference>
<dbReference type="InterPro" id="IPR002123">
    <property type="entry name" value="Plipid/glycerol_acylTrfase"/>
</dbReference>
<name>A0A3P3QM08_9GAMM</name>
<feature type="transmembrane region" description="Helical" evidence="1">
    <location>
        <begin position="12"/>
        <end position="34"/>
    </location>
</feature>
<dbReference type="OrthoDB" id="319710at2"/>
<dbReference type="EMBL" id="RRCF01000002">
    <property type="protein sequence ID" value="RRJ21449.1"/>
    <property type="molecule type" value="Genomic_DNA"/>
</dbReference>
<dbReference type="CDD" id="cd07990">
    <property type="entry name" value="LPLAT_LCLAT1-like"/>
    <property type="match status" value="1"/>
</dbReference>